<evidence type="ECO:0008006" key="5">
    <source>
        <dbReference type="Google" id="ProtNLM"/>
    </source>
</evidence>
<dbReference type="AlphaFoldDB" id="A0A9D8PK28"/>
<dbReference type="EMBL" id="JAFGIX010000022">
    <property type="protein sequence ID" value="MBN1572431.1"/>
    <property type="molecule type" value="Genomic_DNA"/>
</dbReference>
<sequence>MNIRVKNLSAIIFVFLAILFVPFGAFGADIAILFDHTSSMADRACDVELLKEVRSDIEGLFLEGKWDSLGTMYVPVDTHDEGLKEVLNQIENDSFNGYVLTVGFHSTSTAILDSETEIFRYDKSKVRSFLNSSYPVGVDLSGPTDDVPYNGTHSKLTRNFAADRLINKNGIEEPKYIFILSDYFDDYSGSLPPESEAVLNKITNRYRITEVLNMKHPGWGSRCRGQEIYLSVWKVEKKNGEDKCQVMLSSPDDNYKHVLGTDLTFRWNPSMECPSGLEYTFKLKRGEEIIETREVTTTSCTVSGEEFEKSGNYSWEVVASSPDGRTSKSGKRSFSVKGGACNVVYIFPPDGYRLKGGKDLTCQWKIVGDCPPSVTYQFKFKVNNKEIVNVDNIKKTSYTIPGRSLKSWGNYSWGVYVKDADGNIIAGDDPKGMITNWGKVFGIMLLIGVLGLGGYYFFTMGGLESISKAIRETMRDVTGAFGGKKGPKRDWERNERNKEDDDNGPIF</sequence>
<protein>
    <recommendedName>
        <fullName evidence="5">Fibronectin type-III domain-containing protein</fullName>
    </recommendedName>
</protein>
<name>A0A9D8PK28_9DELT</name>
<dbReference type="InterPro" id="IPR013783">
    <property type="entry name" value="Ig-like_fold"/>
</dbReference>
<organism evidence="3 4">
    <name type="scientific">Candidatus Zymogenus saltonus</name>
    <dbReference type="NCBI Taxonomy" id="2844893"/>
    <lineage>
        <taxon>Bacteria</taxon>
        <taxon>Deltaproteobacteria</taxon>
        <taxon>Candidatus Zymogenia</taxon>
        <taxon>Candidatus Zymogeniales</taxon>
        <taxon>Candidatus Zymogenaceae</taxon>
        <taxon>Candidatus Zymogenus</taxon>
    </lineage>
</organism>
<feature type="compositionally biased region" description="Basic and acidic residues" evidence="1">
    <location>
        <begin position="488"/>
        <end position="499"/>
    </location>
</feature>
<keyword evidence="2" id="KW-0812">Transmembrane</keyword>
<dbReference type="Gene3D" id="2.60.40.10">
    <property type="entry name" value="Immunoglobulins"/>
    <property type="match status" value="1"/>
</dbReference>
<evidence type="ECO:0000313" key="3">
    <source>
        <dbReference type="EMBL" id="MBN1572431.1"/>
    </source>
</evidence>
<reference evidence="3" key="2">
    <citation type="submission" date="2021-01" db="EMBL/GenBank/DDBJ databases">
        <authorList>
            <person name="Hahn C.R."/>
            <person name="Youssef N.H."/>
            <person name="Elshahed M."/>
        </authorList>
    </citation>
    <scope>NUCLEOTIDE SEQUENCE</scope>
    <source>
        <strain evidence="3">Zod_Metabat.24</strain>
    </source>
</reference>
<evidence type="ECO:0000313" key="4">
    <source>
        <dbReference type="Proteomes" id="UP000809273"/>
    </source>
</evidence>
<reference evidence="3" key="1">
    <citation type="journal article" date="2021" name="Environ. Microbiol.">
        <title>Genomic characterization of three novel Desulfobacterota classes expand the metabolic and phylogenetic diversity of the phylum.</title>
        <authorList>
            <person name="Murphy C.L."/>
            <person name="Biggerstaff J."/>
            <person name="Eichhorn A."/>
            <person name="Ewing E."/>
            <person name="Shahan R."/>
            <person name="Soriano D."/>
            <person name="Stewart S."/>
            <person name="VanMol K."/>
            <person name="Walker R."/>
            <person name="Walters P."/>
            <person name="Elshahed M.S."/>
            <person name="Youssef N.H."/>
        </authorList>
    </citation>
    <scope>NUCLEOTIDE SEQUENCE</scope>
    <source>
        <strain evidence="3">Zod_Metabat.24</strain>
    </source>
</reference>
<accession>A0A9D8PK28</accession>
<feature type="transmembrane region" description="Helical" evidence="2">
    <location>
        <begin position="440"/>
        <end position="458"/>
    </location>
</feature>
<feature type="region of interest" description="Disordered" evidence="1">
    <location>
        <begin position="480"/>
        <end position="507"/>
    </location>
</feature>
<proteinExistence type="predicted"/>
<evidence type="ECO:0000256" key="1">
    <source>
        <dbReference type="SAM" id="MobiDB-lite"/>
    </source>
</evidence>
<evidence type="ECO:0000256" key="2">
    <source>
        <dbReference type="SAM" id="Phobius"/>
    </source>
</evidence>
<keyword evidence="2" id="KW-0472">Membrane</keyword>
<comment type="caution">
    <text evidence="3">The sequence shown here is derived from an EMBL/GenBank/DDBJ whole genome shotgun (WGS) entry which is preliminary data.</text>
</comment>
<keyword evidence="2" id="KW-1133">Transmembrane helix</keyword>
<dbReference type="Proteomes" id="UP000809273">
    <property type="component" value="Unassembled WGS sequence"/>
</dbReference>
<gene>
    <name evidence="3" type="ORF">JW984_04460</name>
</gene>